<dbReference type="SUPFAM" id="SSF88697">
    <property type="entry name" value="PUA domain-like"/>
    <property type="match status" value="1"/>
</dbReference>
<evidence type="ECO:0000256" key="1">
    <source>
        <dbReference type="ARBA" id="ARBA00022490"/>
    </source>
</evidence>
<dbReference type="GO" id="GO:0003743">
    <property type="term" value="F:translation initiation factor activity"/>
    <property type="evidence" value="ECO:0007669"/>
    <property type="project" value="InterPro"/>
</dbReference>
<dbReference type="InterPro" id="IPR015947">
    <property type="entry name" value="PUA-like_sf"/>
</dbReference>
<dbReference type="SUPFAM" id="SSF55159">
    <property type="entry name" value="eIF1-like"/>
    <property type="match status" value="1"/>
</dbReference>
<name>A0AAV8WAG1_9CUCU</name>
<comment type="caution">
    <text evidence="3">The sequence shown here is derived from an EMBL/GenBank/DDBJ whole genome shotgun (WGS) entry which is preliminary data.</text>
</comment>
<dbReference type="InterPro" id="IPR048247">
    <property type="entry name" value="eIF2D_N"/>
</dbReference>
<dbReference type="PROSITE" id="PS50296">
    <property type="entry name" value="SUI1"/>
    <property type="match status" value="1"/>
</dbReference>
<gene>
    <name evidence="3" type="ORF">NQ315_010184</name>
</gene>
<dbReference type="SUPFAM" id="SSF47592">
    <property type="entry name" value="SWIB/MDM2 domain"/>
    <property type="match status" value="1"/>
</dbReference>
<dbReference type="InterPro" id="IPR039757">
    <property type="entry name" value="EIF2D"/>
</dbReference>
<dbReference type="Pfam" id="PF01253">
    <property type="entry name" value="SUI1"/>
    <property type="match status" value="1"/>
</dbReference>
<dbReference type="InterPro" id="IPR048248">
    <property type="entry name" value="PUA_eIF2d-like"/>
</dbReference>
<dbReference type="Pfam" id="PF17832">
    <property type="entry name" value="Pre-PUA"/>
    <property type="match status" value="1"/>
</dbReference>
<dbReference type="GO" id="GO:0001731">
    <property type="term" value="P:formation of translation preinitiation complex"/>
    <property type="evidence" value="ECO:0007669"/>
    <property type="project" value="InterPro"/>
</dbReference>
<dbReference type="AlphaFoldDB" id="A0AAV8WAG1"/>
<dbReference type="PANTHER" id="PTHR12217">
    <property type="entry name" value="EUKARYOTIC TRANSLATION INITIATION FACTOR 2D"/>
    <property type="match status" value="1"/>
</dbReference>
<dbReference type="Proteomes" id="UP001159042">
    <property type="component" value="Unassembled WGS sequence"/>
</dbReference>
<dbReference type="EMBL" id="JANEYG010000004">
    <property type="protein sequence ID" value="KAJ8923605.1"/>
    <property type="molecule type" value="Genomic_DNA"/>
</dbReference>
<reference evidence="3 4" key="1">
    <citation type="journal article" date="2023" name="Insect Mol. Biol.">
        <title>Genome sequencing provides insights into the evolution of gene families encoding plant cell wall-degrading enzymes in longhorned beetles.</title>
        <authorList>
            <person name="Shin N.R."/>
            <person name="Okamura Y."/>
            <person name="Kirsch R."/>
            <person name="Pauchet Y."/>
        </authorList>
    </citation>
    <scope>NUCLEOTIDE SEQUENCE [LARGE SCALE GENOMIC DNA]</scope>
    <source>
        <strain evidence="3">EAD_L_NR</strain>
    </source>
</reference>
<evidence type="ECO:0000313" key="3">
    <source>
        <dbReference type="EMBL" id="KAJ8923605.1"/>
    </source>
</evidence>
<dbReference type="Pfam" id="PF25304">
    <property type="entry name" value="WHD_eIF2D"/>
    <property type="match status" value="1"/>
</dbReference>
<evidence type="ECO:0000259" key="2">
    <source>
        <dbReference type="PROSITE" id="PS50296"/>
    </source>
</evidence>
<dbReference type="InterPro" id="IPR058886">
    <property type="entry name" value="SWIB_eIF2D"/>
</dbReference>
<dbReference type="InterPro" id="IPR036885">
    <property type="entry name" value="SWIB_MDM2_dom_sf"/>
</dbReference>
<keyword evidence="4" id="KW-1185">Reference proteome</keyword>
<dbReference type="NCBIfam" id="TIGR00451">
    <property type="entry name" value="unchar_dom_2"/>
    <property type="match status" value="1"/>
</dbReference>
<proteinExistence type="predicted"/>
<accession>A0AAV8WAG1</accession>
<dbReference type="PANTHER" id="PTHR12217:SF4">
    <property type="entry name" value="EUKARYOTIC TRANSLATION INITIATION FACTOR 2D"/>
    <property type="match status" value="1"/>
</dbReference>
<protein>
    <recommendedName>
        <fullName evidence="2">SUI1 domain-containing protein</fullName>
    </recommendedName>
</protein>
<dbReference type="InterPro" id="IPR001950">
    <property type="entry name" value="SUI1"/>
</dbReference>
<evidence type="ECO:0000313" key="4">
    <source>
        <dbReference type="Proteomes" id="UP001159042"/>
    </source>
</evidence>
<dbReference type="CDD" id="cd11608">
    <property type="entry name" value="eIF2D_C"/>
    <property type="match status" value="1"/>
</dbReference>
<organism evidence="3 4">
    <name type="scientific">Exocentrus adspersus</name>
    <dbReference type="NCBI Taxonomy" id="1586481"/>
    <lineage>
        <taxon>Eukaryota</taxon>
        <taxon>Metazoa</taxon>
        <taxon>Ecdysozoa</taxon>
        <taxon>Arthropoda</taxon>
        <taxon>Hexapoda</taxon>
        <taxon>Insecta</taxon>
        <taxon>Pterygota</taxon>
        <taxon>Neoptera</taxon>
        <taxon>Endopterygota</taxon>
        <taxon>Coleoptera</taxon>
        <taxon>Polyphaga</taxon>
        <taxon>Cucujiformia</taxon>
        <taxon>Chrysomeloidea</taxon>
        <taxon>Cerambycidae</taxon>
        <taxon>Lamiinae</taxon>
        <taxon>Acanthocinini</taxon>
        <taxon>Exocentrus</taxon>
    </lineage>
</organism>
<keyword evidence="1" id="KW-0963">Cytoplasm</keyword>
<dbReference type="Gene3D" id="3.10.400.20">
    <property type="match status" value="1"/>
</dbReference>
<dbReference type="Pfam" id="PF26291">
    <property type="entry name" value="SWIB_eIF2D"/>
    <property type="match status" value="1"/>
</dbReference>
<dbReference type="InterPro" id="IPR036877">
    <property type="entry name" value="SUI1_dom_sf"/>
</dbReference>
<dbReference type="Gene3D" id="3.30.780.10">
    <property type="entry name" value="SUI1-like domain"/>
    <property type="match status" value="1"/>
</dbReference>
<dbReference type="InterPro" id="IPR039759">
    <property type="entry name" value="eIF2D_SUI1"/>
</dbReference>
<dbReference type="InterPro" id="IPR041366">
    <property type="entry name" value="Pre-PUA"/>
</dbReference>
<feature type="domain" description="SUI1" evidence="2">
    <location>
        <begin position="472"/>
        <end position="544"/>
    </location>
</feature>
<dbReference type="Pfam" id="PF26292">
    <property type="entry name" value="PUA_elF2D"/>
    <property type="match status" value="1"/>
</dbReference>
<dbReference type="GO" id="GO:0003723">
    <property type="term" value="F:RNA binding"/>
    <property type="evidence" value="ECO:0007669"/>
    <property type="project" value="InterPro"/>
</dbReference>
<dbReference type="InterPro" id="IPR057429">
    <property type="entry name" value="WH_eIF2D"/>
</dbReference>
<dbReference type="CDD" id="cd21156">
    <property type="entry name" value="PUA_eIF2d-like"/>
    <property type="match status" value="1"/>
</dbReference>
<dbReference type="PROSITE" id="PS50890">
    <property type="entry name" value="PUA"/>
    <property type="match status" value="1"/>
</dbReference>
<dbReference type="CDD" id="cd11610">
    <property type="entry name" value="eIF2D_N"/>
    <property type="match status" value="1"/>
</dbReference>
<sequence>MFKKAFKIKSNNQLKGSERKTFKDLVLKAFPNITEHEINDFLPKKEVLNVIKIVTVDNIHVQVYAVQKKPMFFETLGRLYPTVYFLWKFPSIIYAFTTHQNVMQYISSGADLMLPGVVTPPPQYSLSKFGNVSEDDTVYVNLSSNIAAIAVGIASQRSVSMEKANGRGKCVTVHHFYGDALCTLDNTPILPIVNLGPPEWLKFKSYEDDFPELGGSLKKPENRLEMSIDTKEEAACVEEVIESETENLDPGVETVENMDETLNYCFFGAVKYSKVALPVLTSNFFKLHMLPLCPENKTLDIKKTSFKKLKPYLEKMAEEGIITLKEVKKGVEQIISINQDHLKFKEFYIGPEKRPKKENDAANVTKTDVVESYIISQNVLPLFQTEGFNKGDTIQGPEIRKCVTKYVKEHNLQDENNAKLVAPKDILATICKTDLPINWEEVMERVCESMRTCYKVKTGTDVIVNKGKVSPITISVGMRSGNKKVTLVDNLELYGVRLPDFAKECQHGVAASTSISRPPGKKSDQLLIQGNQVIFVYQLLTEKYNVPKKYIQGLENAPKKKK</sequence>
<dbReference type="InterPro" id="IPR004521">
    <property type="entry name" value="Uncharacterised_CHP00451"/>
</dbReference>